<proteinExistence type="predicted"/>
<dbReference type="Proteomes" id="UP000032946">
    <property type="component" value="Chromosome"/>
</dbReference>
<reference evidence="1 2" key="1">
    <citation type="submission" date="2014-02" db="EMBL/GenBank/DDBJ databases">
        <authorList>
            <person name="Genoscope - CEA"/>
        </authorList>
    </citation>
    <scope>NUCLEOTIDE SEQUENCE [LARGE SCALE GENOMIC DNA]</scope>
    <source>
        <strain evidence="1 2">PCC 8005</strain>
    </source>
</reference>
<dbReference type="AlphaFoldDB" id="A0A9P1NYE6"/>
<sequence length="55" mass="6329">MSKKQVLWSEQRQFLPQFKLRIVANWRVLLIRGGFTGSELDISGNIFLSMVVYGA</sequence>
<dbReference type="EMBL" id="FO818640">
    <property type="protein sequence ID" value="CDM92423.1"/>
    <property type="molecule type" value="Genomic_DNA"/>
</dbReference>
<gene>
    <name evidence="1" type="ORF">ARTHRO_10096</name>
</gene>
<evidence type="ECO:0000313" key="1">
    <source>
        <dbReference type="EMBL" id="CDM92423.1"/>
    </source>
</evidence>
<evidence type="ECO:0000313" key="2">
    <source>
        <dbReference type="Proteomes" id="UP000032946"/>
    </source>
</evidence>
<protein>
    <submittedName>
        <fullName evidence="1">Uncharacterized protein</fullName>
    </submittedName>
</protein>
<name>A0A9P1NYE6_9CYAN</name>
<organism evidence="1 2">
    <name type="scientific">Limnospira indica PCC 8005</name>
    <dbReference type="NCBI Taxonomy" id="376219"/>
    <lineage>
        <taxon>Bacteria</taxon>
        <taxon>Bacillati</taxon>
        <taxon>Cyanobacteriota</taxon>
        <taxon>Cyanophyceae</taxon>
        <taxon>Oscillatoriophycideae</taxon>
        <taxon>Oscillatoriales</taxon>
        <taxon>Sirenicapillariaceae</taxon>
        <taxon>Limnospira</taxon>
    </lineage>
</organism>
<keyword evidence="2" id="KW-1185">Reference proteome</keyword>
<accession>A0A9P1NYE6</accession>